<organism evidence="1 2">
    <name type="scientific">Plakobranchus ocellatus</name>
    <dbReference type="NCBI Taxonomy" id="259542"/>
    <lineage>
        <taxon>Eukaryota</taxon>
        <taxon>Metazoa</taxon>
        <taxon>Spiralia</taxon>
        <taxon>Lophotrochozoa</taxon>
        <taxon>Mollusca</taxon>
        <taxon>Gastropoda</taxon>
        <taxon>Heterobranchia</taxon>
        <taxon>Euthyneura</taxon>
        <taxon>Panpulmonata</taxon>
        <taxon>Sacoglossa</taxon>
        <taxon>Placobranchoidea</taxon>
        <taxon>Plakobranchidae</taxon>
        <taxon>Plakobranchus</taxon>
    </lineage>
</organism>
<dbReference type="Proteomes" id="UP000735302">
    <property type="component" value="Unassembled WGS sequence"/>
</dbReference>
<dbReference type="EMBL" id="BLXT01005617">
    <property type="protein sequence ID" value="GFO24444.1"/>
    <property type="molecule type" value="Genomic_DNA"/>
</dbReference>
<proteinExistence type="predicted"/>
<evidence type="ECO:0000313" key="1">
    <source>
        <dbReference type="EMBL" id="GFO24444.1"/>
    </source>
</evidence>
<dbReference type="PANTHER" id="PTHR14659">
    <property type="entry name" value="ALPHA- AND GAMMA-ADAPTIN-BINDING PROTEIN P34"/>
    <property type="match status" value="1"/>
</dbReference>
<dbReference type="Pfam" id="PF10199">
    <property type="entry name" value="Adaptin_binding"/>
    <property type="match status" value="1"/>
</dbReference>
<name>A0AAV4BZZ7_9GAST</name>
<keyword evidence="2" id="KW-1185">Reference proteome</keyword>
<protein>
    <submittedName>
        <fullName evidence="1">Alpha- and gamma-adaptin-binding protein p34-like</fullName>
    </submittedName>
</protein>
<reference evidence="1 2" key="1">
    <citation type="journal article" date="2021" name="Elife">
        <title>Chloroplast acquisition without the gene transfer in kleptoplastic sea slugs, Plakobranchus ocellatus.</title>
        <authorList>
            <person name="Maeda T."/>
            <person name="Takahashi S."/>
            <person name="Yoshida T."/>
            <person name="Shimamura S."/>
            <person name="Takaki Y."/>
            <person name="Nagai Y."/>
            <person name="Toyoda A."/>
            <person name="Suzuki Y."/>
            <person name="Arimoto A."/>
            <person name="Ishii H."/>
            <person name="Satoh N."/>
            <person name="Nishiyama T."/>
            <person name="Hasebe M."/>
            <person name="Maruyama T."/>
            <person name="Minagawa J."/>
            <person name="Obokata J."/>
            <person name="Shigenobu S."/>
        </authorList>
    </citation>
    <scope>NUCLEOTIDE SEQUENCE [LARGE SCALE GENOMIC DNA]</scope>
</reference>
<dbReference type="InterPro" id="IPR019341">
    <property type="entry name" value="Alpha/Gamma-adaptin-bd_p34"/>
</dbReference>
<sequence length="355" mass="40022">MIWEGHGEILKVAELPFPVVITPEIKSYQWRIDTKYYHTEIHLCTTESRTIGDKSFADSVEAFIHYFDPLVPSSFDLANAWLPYLSHIEPQVQILVCKSIKDSDAVGRKNTLAWCIENGFELVELEPEPDSDEEDDDFPETKGLSRIVQALHAHTWPNLELKDSPPIQSPLVRQMMKEQHIINKEREKHTKSNQNSSSQSDPCGIVSTESCFDKMPMNTIQSSDAAACIHSTTISDIQPDSNIAVASDRTDMKIDGVSKDFDANFGALPKDDIDWSTFFGTVTPENNNDDAPLDDKDLGVDDFEQLFMKLKVMKDRAENMPSNERKRYAEKVAISFWNAIGGDEDEIGDLDADSD</sequence>
<gene>
    <name evidence="1" type="ORF">PoB_005094900</name>
</gene>
<dbReference type="PANTHER" id="PTHR14659:SF1">
    <property type="entry name" value="ALPHA- AND GAMMA-ADAPTIN-BINDING PROTEIN P34"/>
    <property type="match status" value="1"/>
</dbReference>
<dbReference type="Gene3D" id="3.40.50.11960">
    <property type="match status" value="1"/>
</dbReference>
<dbReference type="AlphaFoldDB" id="A0AAV4BZZ7"/>
<evidence type="ECO:0000313" key="2">
    <source>
        <dbReference type="Proteomes" id="UP000735302"/>
    </source>
</evidence>
<accession>A0AAV4BZZ7</accession>
<comment type="caution">
    <text evidence="1">The sequence shown here is derived from an EMBL/GenBank/DDBJ whole genome shotgun (WGS) entry which is preliminary data.</text>
</comment>